<protein>
    <submittedName>
        <fullName evidence="2">Uncharacterized protein</fullName>
    </submittedName>
</protein>
<reference evidence="2 3" key="1">
    <citation type="submission" date="2020-04" db="EMBL/GenBank/DDBJ databases">
        <authorList>
            <person name="De Canck E."/>
        </authorList>
    </citation>
    <scope>NUCLEOTIDE SEQUENCE [LARGE SCALE GENOMIC DNA]</scope>
    <source>
        <strain evidence="2 3">LMG 3328</strain>
    </source>
</reference>
<proteinExistence type="predicted"/>
<evidence type="ECO:0000313" key="3">
    <source>
        <dbReference type="Proteomes" id="UP000494122"/>
    </source>
</evidence>
<accession>A0A6S7ED10</accession>
<organism evidence="2 3">
    <name type="scientific">Achromobacter ruhlandii</name>
    <dbReference type="NCBI Taxonomy" id="72557"/>
    <lineage>
        <taxon>Bacteria</taxon>
        <taxon>Pseudomonadati</taxon>
        <taxon>Pseudomonadota</taxon>
        <taxon>Betaproteobacteria</taxon>
        <taxon>Burkholderiales</taxon>
        <taxon>Alcaligenaceae</taxon>
        <taxon>Achromobacter</taxon>
    </lineage>
</organism>
<dbReference type="RefSeq" id="WP_157810477.1">
    <property type="nucleotide sequence ID" value="NZ_CADILE010000014.1"/>
</dbReference>
<sequence>MKKESYRVNVRRTDKGDPKGSYTVHEVGRCGTHERKPENWKRFSSREALDAFGVTSYLGACGKCWTDPDERAEENRKFAAVFAG</sequence>
<dbReference type="Proteomes" id="UP000494122">
    <property type="component" value="Unassembled WGS sequence"/>
</dbReference>
<dbReference type="EMBL" id="CADILE010000014">
    <property type="protein sequence ID" value="CAB3904865.1"/>
    <property type="molecule type" value="Genomic_DNA"/>
</dbReference>
<name>A0A6S7ED10_9BURK</name>
<feature type="compositionally biased region" description="Basic and acidic residues" evidence="1">
    <location>
        <begin position="1"/>
        <end position="18"/>
    </location>
</feature>
<dbReference type="AlphaFoldDB" id="A0A6S7ED10"/>
<evidence type="ECO:0000256" key="1">
    <source>
        <dbReference type="SAM" id="MobiDB-lite"/>
    </source>
</evidence>
<gene>
    <name evidence="2" type="ORF">LMG3328_04487</name>
</gene>
<feature type="region of interest" description="Disordered" evidence="1">
    <location>
        <begin position="1"/>
        <end position="25"/>
    </location>
</feature>
<evidence type="ECO:0000313" key="2">
    <source>
        <dbReference type="EMBL" id="CAB3904865.1"/>
    </source>
</evidence>